<dbReference type="EMBL" id="ML979133">
    <property type="protein sequence ID" value="KAF1919166.1"/>
    <property type="molecule type" value="Genomic_DNA"/>
</dbReference>
<keyword evidence="4" id="KW-0249">Electron transport</keyword>
<gene>
    <name evidence="10" type="ORF">BDU57DRAFT_527240</name>
</gene>
<name>A0A6A5QX87_AMPQU</name>
<sequence length="230" mass="25056">MRFNSTRTAMLAMFALATTHVSAQEADEGHEADNGDFDKMRAMLIGHGILAALAFVILFPSGAIVLRLASFPGVIWLHAAFQIFAYLVYIAGFGLGVYAALEMDLMNDYHPILGVCILLAILIMPVLGQVHHKMFKKYGHRTAWSYAHIWIGRIAITLGIINGAMGLKEADDLNAGLGSTAGMWAYVVVGLIMWVVWMASIYIGGKRKKAAAANASTAPVKLESQSRRHH</sequence>
<evidence type="ECO:0000256" key="8">
    <source>
        <dbReference type="SAM" id="SignalP"/>
    </source>
</evidence>
<dbReference type="PANTHER" id="PTHR47797">
    <property type="entry name" value="DEHYDROGENASE, PUTATIVE (AFU_ORTHOLOGUE AFUA_8G05805)-RELATED"/>
    <property type="match status" value="1"/>
</dbReference>
<proteinExistence type="predicted"/>
<organism evidence="10 11">
    <name type="scientific">Ampelomyces quisqualis</name>
    <name type="common">Powdery mildew agent</name>
    <dbReference type="NCBI Taxonomy" id="50730"/>
    <lineage>
        <taxon>Eukaryota</taxon>
        <taxon>Fungi</taxon>
        <taxon>Dikarya</taxon>
        <taxon>Ascomycota</taxon>
        <taxon>Pezizomycotina</taxon>
        <taxon>Dothideomycetes</taxon>
        <taxon>Pleosporomycetidae</taxon>
        <taxon>Pleosporales</taxon>
        <taxon>Pleosporineae</taxon>
        <taxon>Phaeosphaeriaceae</taxon>
        <taxon>Ampelomyces</taxon>
    </lineage>
</organism>
<feature type="transmembrane region" description="Helical" evidence="7">
    <location>
        <begin position="47"/>
        <end position="68"/>
    </location>
</feature>
<dbReference type="PROSITE" id="PS50939">
    <property type="entry name" value="CYTOCHROME_B561"/>
    <property type="match status" value="1"/>
</dbReference>
<evidence type="ECO:0000256" key="5">
    <source>
        <dbReference type="ARBA" id="ARBA00022989"/>
    </source>
</evidence>
<dbReference type="SMART" id="SM00665">
    <property type="entry name" value="B561"/>
    <property type="match status" value="1"/>
</dbReference>
<keyword evidence="3 7" id="KW-0812">Transmembrane</keyword>
<feature type="transmembrane region" description="Helical" evidence="7">
    <location>
        <begin position="143"/>
        <end position="163"/>
    </location>
</feature>
<protein>
    <recommendedName>
        <fullName evidence="9">Cytochrome b561 domain-containing protein</fullName>
    </recommendedName>
</protein>
<evidence type="ECO:0000256" key="2">
    <source>
        <dbReference type="ARBA" id="ARBA00022448"/>
    </source>
</evidence>
<evidence type="ECO:0000313" key="10">
    <source>
        <dbReference type="EMBL" id="KAF1919166.1"/>
    </source>
</evidence>
<evidence type="ECO:0000256" key="6">
    <source>
        <dbReference type="ARBA" id="ARBA00023136"/>
    </source>
</evidence>
<dbReference type="CDD" id="cd08760">
    <property type="entry name" value="Cyt_b561_FRRS1_like"/>
    <property type="match status" value="1"/>
</dbReference>
<feature type="signal peptide" evidence="8">
    <location>
        <begin position="1"/>
        <end position="23"/>
    </location>
</feature>
<evidence type="ECO:0000256" key="3">
    <source>
        <dbReference type="ARBA" id="ARBA00022692"/>
    </source>
</evidence>
<dbReference type="GO" id="GO:0016020">
    <property type="term" value="C:membrane"/>
    <property type="evidence" value="ECO:0007669"/>
    <property type="project" value="UniProtKB-SubCell"/>
</dbReference>
<keyword evidence="11" id="KW-1185">Reference proteome</keyword>
<feature type="transmembrane region" description="Helical" evidence="7">
    <location>
        <begin position="183"/>
        <end position="203"/>
    </location>
</feature>
<evidence type="ECO:0000256" key="7">
    <source>
        <dbReference type="SAM" id="Phobius"/>
    </source>
</evidence>
<dbReference type="Proteomes" id="UP000800096">
    <property type="component" value="Unassembled WGS sequence"/>
</dbReference>
<keyword evidence="2" id="KW-0813">Transport</keyword>
<feature type="transmembrane region" description="Helical" evidence="7">
    <location>
        <begin position="112"/>
        <end position="131"/>
    </location>
</feature>
<evidence type="ECO:0000256" key="1">
    <source>
        <dbReference type="ARBA" id="ARBA00004370"/>
    </source>
</evidence>
<reference evidence="10" key="1">
    <citation type="journal article" date="2020" name="Stud. Mycol.">
        <title>101 Dothideomycetes genomes: a test case for predicting lifestyles and emergence of pathogens.</title>
        <authorList>
            <person name="Haridas S."/>
            <person name="Albert R."/>
            <person name="Binder M."/>
            <person name="Bloem J."/>
            <person name="Labutti K."/>
            <person name="Salamov A."/>
            <person name="Andreopoulos B."/>
            <person name="Baker S."/>
            <person name="Barry K."/>
            <person name="Bills G."/>
            <person name="Bluhm B."/>
            <person name="Cannon C."/>
            <person name="Castanera R."/>
            <person name="Culley D."/>
            <person name="Daum C."/>
            <person name="Ezra D."/>
            <person name="Gonzalez J."/>
            <person name="Henrissat B."/>
            <person name="Kuo A."/>
            <person name="Liang C."/>
            <person name="Lipzen A."/>
            <person name="Lutzoni F."/>
            <person name="Magnuson J."/>
            <person name="Mondo S."/>
            <person name="Nolan M."/>
            <person name="Ohm R."/>
            <person name="Pangilinan J."/>
            <person name="Park H.-J."/>
            <person name="Ramirez L."/>
            <person name="Alfaro M."/>
            <person name="Sun H."/>
            <person name="Tritt A."/>
            <person name="Yoshinaga Y."/>
            <person name="Zwiers L.-H."/>
            <person name="Turgeon B."/>
            <person name="Goodwin S."/>
            <person name="Spatafora J."/>
            <person name="Crous P."/>
            <person name="Grigoriev I."/>
        </authorList>
    </citation>
    <scope>NUCLEOTIDE SEQUENCE</scope>
    <source>
        <strain evidence="10">HMLAC05119</strain>
    </source>
</reference>
<evidence type="ECO:0000256" key="4">
    <source>
        <dbReference type="ARBA" id="ARBA00022982"/>
    </source>
</evidence>
<dbReference type="PANTHER" id="PTHR47797:SF1">
    <property type="entry name" value="CYTOCHROME B561 DOMAIN-CONTAINING PROTEIN-RELATED"/>
    <property type="match status" value="1"/>
</dbReference>
<keyword evidence="8" id="KW-0732">Signal</keyword>
<dbReference type="OrthoDB" id="19261at2759"/>
<dbReference type="Gene3D" id="1.20.120.1770">
    <property type="match status" value="1"/>
</dbReference>
<feature type="transmembrane region" description="Helical" evidence="7">
    <location>
        <begin position="75"/>
        <end position="100"/>
    </location>
</feature>
<comment type="subcellular location">
    <subcellularLocation>
        <location evidence="1">Membrane</location>
    </subcellularLocation>
</comment>
<dbReference type="InterPro" id="IPR006593">
    <property type="entry name" value="Cyt_b561/ferric_Rdtase_TM"/>
</dbReference>
<keyword evidence="6 7" id="KW-0472">Membrane</keyword>
<feature type="domain" description="Cytochrome b561" evidence="9">
    <location>
        <begin position="7"/>
        <end position="205"/>
    </location>
</feature>
<keyword evidence="5 7" id="KW-1133">Transmembrane helix</keyword>
<evidence type="ECO:0000313" key="11">
    <source>
        <dbReference type="Proteomes" id="UP000800096"/>
    </source>
</evidence>
<evidence type="ECO:0000259" key="9">
    <source>
        <dbReference type="PROSITE" id="PS50939"/>
    </source>
</evidence>
<accession>A0A6A5QX87</accession>
<feature type="chain" id="PRO_5025676394" description="Cytochrome b561 domain-containing protein" evidence="8">
    <location>
        <begin position="24"/>
        <end position="230"/>
    </location>
</feature>
<dbReference type="AlphaFoldDB" id="A0A6A5QX87"/>